<proteinExistence type="predicted"/>
<evidence type="ECO:0000313" key="2">
    <source>
        <dbReference type="Proteomes" id="UP000075714"/>
    </source>
</evidence>
<dbReference type="Proteomes" id="UP000075714">
    <property type="component" value="Unassembled WGS sequence"/>
</dbReference>
<reference evidence="2" key="1">
    <citation type="journal article" date="2016" name="Nat. Commun.">
        <title>The Gonium pectorale genome demonstrates co-option of cell cycle regulation during the evolution of multicellularity.</title>
        <authorList>
            <person name="Hanschen E.R."/>
            <person name="Marriage T.N."/>
            <person name="Ferris P.J."/>
            <person name="Hamaji T."/>
            <person name="Toyoda A."/>
            <person name="Fujiyama A."/>
            <person name="Neme R."/>
            <person name="Noguchi H."/>
            <person name="Minakuchi Y."/>
            <person name="Suzuki M."/>
            <person name="Kawai-Toyooka H."/>
            <person name="Smith D.R."/>
            <person name="Sparks H."/>
            <person name="Anderson J."/>
            <person name="Bakaric R."/>
            <person name="Luria V."/>
            <person name="Karger A."/>
            <person name="Kirschner M.W."/>
            <person name="Durand P.M."/>
            <person name="Michod R.E."/>
            <person name="Nozaki H."/>
            <person name="Olson B.J."/>
        </authorList>
    </citation>
    <scope>NUCLEOTIDE SEQUENCE [LARGE SCALE GENOMIC DNA]</scope>
    <source>
        <strain evidence="2">NIES-2863</strain>
    </source>
</reference>
<evidence type="ECO:0000313" key="1">
    <source>
        <dbReference type="EMBL" id="KXZ50263.1"/>
    </source>
</evidence>
<dbReference type="OrthoDB" id="406551at2759"/>
<dbReference type="AlphaFoldDB" id="A0A150GK96"/>
<name>A0A150GK96_GONPE</name>
<protein>
    <submittedName>
        <fullName evidence="1">Uncharacterized protein</fullName>
    </submittedName>
</protein>
<organism evidence="1 2">
    <name type="scientific">Gonium pectorale</name>
    <name type="common">Green alga</name>
    <dbReference type="NCBI Taxonomy" id="33097"/>
    <lineage>
        <taxon>Eukaryota</taxon>
        <taxon>Viridiplantae</taxon>
        <taxon>Chlorophyta</taxon>
        <taxon>core chlorophytes</taxon>
        <taxon>Chlorophyceae</taxon>
        <taxon>CS clade</taxon>
        <taxon>Chlamydomonadales</taxon>
        <taxon>Volvocaceae</taxon>
        <taxon>Gonium</taxon>
    </lineage>
</organism>
<comment type="caution">
    <text evidence="1">The sequence shown here is derived from an EMBL/GenBank/DDBJ whole genome shotgun (WGS) entry which is preliminary data.</text>
</comment>
<accession>A0A150GK96</accession>
<dbReference type="EMBL" id="LSYV01000018">
    <property type="protein sequence ID" value="KXZ50263.1"/>
    <property type="molecule type" value="Genomic_DNA"/>
</dbReference>
<keyword evidence="2" id="KW-1185">Reference proteome</keyword>
<gene>
    <name evidence="1" type="ORF">GPECTOR_17g901</name>
</gene>
<sequence length="94" mass="10193">MQGGQAYKWRQDGLQPNYWCAREGGYATADEAQVPLQLDQMPNDRMTLWRNSFVAGPPPPAVFALPDNCKPRCPLTSVCTVAANRGTEAPAGVA</sequence>